<keyword evidence="4" id="KW-1185">Reference proteome</keyword>
<dbReference type="AlphaFoldDB" id="A0A485L0K4"/>
<reference evidence="2" key="2">
    <citation type="submission" date="2019-06" db="EMBL/GenBank/DDBJ databases">
        <title>Genomics analysis of Aphanomyces spp. identifies a new class of oomycete effector associated with host adaptation.</title>
        <authorList>
            <person name="Gaulin E."/>
        </authorList>
    </citation>
    <scope>NUCLEOTIDE SEQUENCE</scope>
    <source>
        <strain evidence="2">CBS 578.67</strain>
    </source>
</reference>
<organism evidence="3 4">
    <name type="scientific">Aphanomyces stellatus</name>
    <dbReference type="NCBI Taxonomy" id="120398"/>
    <lineage>
        <taxon>Eukaryota</taxon>
        <taxon>Sar</taxon>
        <taxon>Stramenopiles</taxon>
        <taxon>Oomycota</taxon>
        <taxon>Saprolegniomycetes</taxon>
        <taxon>Saprolegniales</taxon>
        <taxon>Verrucalvaceae</taxon>
        <taxon>Aphanomyces</taxon>
    </lineage>
</organism>
<reference evidence="3 4" key="1">
    <citation type="submission" date="2019-03" db="EMBL/GenBank/DDBJ databases">
        <authorList>
            <person name="Gaulin E."/>
            <person name="Dumas B."/>
        </authorList>
    </citation>
    <scope>NUCLEOTIDE SEQUENCE [LARGE SCALE GENOMIC DNA]</scope>
    <source>
        <strain evidence="3">CBS 568.67</strain>
    </source>
</reference>
<dbReference type="Proteomes" id="UP000332933">
    <property type="component" value="Unassembled WGS sequence"/>
</dbReference>
<evidence type="ECO:0000313" key="4">
    <source>
        <dbReference type="Proteomes" id="UP000332933"/>
    </source>
</evidence>
<accession>A0A485L0K4</accession>
<proteinExistence type="predicted"/>
<protein>
    <submittedName>
        <fullName evidence="3">Aste57867_14037 protein</fullName>
    </submittedName>
</protein>
<evidence type="ECO:0000313" key="2">
    <source>
        <dbReference type="EMBL" id="KAF0695140.1"/>
    </source>
</evidence>
<dbReference type="EMBL" id="CAADRA010005524">
    <property type="protein sequence ID" value="VFT90867.1"/>
    <property type="molecule type" value="Genomic_DNA"/>
</dbReference>
<dbReference type="EMBL" id="VJMH01005503">
    <property type="protein sequence ID" value="KAF0695140.1"/>
    <property type="molecule type" value="Genomic_DNA"/>
</dbReference>
<gene>
    <name evidence="3" type="primary">Aste57867_14037</name>
    <name evidence="2" type="ORF">As57867_013986</name>
    <name evidence="3" type="ORF">ASTE57867_14037</name>
</gene>
<evidence type="ECO:0000256" key="1">
    <source>
        <dbReference type="SAM" id="MobiDB-lite"/>
    </source>
</evidence>
<dbReference type="OrthoDB" id="66699at2759"/>
<evidence type="ECO:0000313" key="3">
    <source>
        <dbReference type="EMBL" id="VFT90867.1"/>
    </source>
</evidence>
<sequence>MVMDENWDMEIEDENEDLMGNPFDVENAYDAMVFPISPLSKAGQKNLRHAQRSMRHEVRKQHEKKKNRRRTLEIFQEQFAADAGQSGASLLMIDEDDDDLMKRTASAKKPRFSSFKSSIFPKRSSPQFLRMPQLPVSRLVLPTKLKTPAKTPLKRSFVDEKAVMAKRLQLTNNSFLPTTPSLKSPGKSRIPVRQAV</sequence>
<feature type="region of interest" description="Disordered" evidence="1">
    <location>
        <begin position="174"/>
        <end position="196"/>
    </location>
</feature>
<name>A0A485L0K4_9STRA</name>